<protein>
    <recommendedName>
        <fullName evidence="4">DUF4833 domain-containing protein</fullName>
    </recommendedName>
</protein>
<evidence type="ECO:0000313" key="3">
    <source>
        <dbReference type="Proteomes" id="UP000663570"/>
    </source>
</evidence>
<organism evidence="2 3">
    <name type="scientific">Niveibacterium microcysteis</name>
    <dbReference type="NCBI Taxonomy" id="2811415"/>
    <lineage>
        <taxon>Bacteria</taxon>
        <taxon>Pseudomonadati</taxon>
        <taxon>Pseudomonadota</taxon>
        <taxon>Betaproteobacteria</taxon>
        <taxon>Rhodocyclales</taxon>
        <taxon>Rhodocyclaceae</taxon>
        <taxon>Niveibacterium</taxon>
    </lineage>
</organism>
<sequence length="190" mass="20636">MRLLRSILLAITLAHALPAFANEDEIFEFRYRTDTPMGTSFPTVRTLHGPIPYDKPYSALSPRQKEIVRSDYELAPGDQPPFPANGLGSLYSPLLRTLDKLNSVVAAVPFSGPLLAVLNVDASGEVTNVVFYKAPEGAEIRNSLALTFMKVRFTPGTRGGKPADTEFLIDTEIGVCDSSVQGYSAAARCK</sequence>
<feature type="chain" id="PRO_5047348877" description="DUF4833 domain-containing protein" evidence="1">
    <location>
        <begin position="22"/>
        <end position="190"/>
    </location>
</feature>
<evidence type="ECO:0000313" key="2">
    <source>
        <dbReference type="EMBL" id="QSI77340.1"/>
    </source>
</evidence>
<feature type="signal peptide" evidence="1">
    <location>
        <begin position="1"/>
        <end position="21"/>
    </location>
</feature>
<evidence type="ECO:0000256" key="1">
    <source>
        <dbReference type="SAM" id="SignalP"/>
    </source>
</evidence>
<evidence type="ECO:0008006" key="4">
    <source>
        <dbReference type="Google" id="ProtNLM"/>
    </source>
</evidence>
<keyword evidence="1" id="KW-0732">Signal</keyword>
<proteinExistence type="predicted"/>
<dbReference type="Proteomes" id="UP000663570">
    <property type="component" value="Chromosome"/>
</dbReference>
<keyword evidence="3" id="KW-1185">Reference proteome</keyword>
<accession>A0ABX7M6G9</accession>
<dbReference type="EMBL" id="CP071060">
    <property type="protein sequence ID" value="QSI77340.1"/>
    <property type="molecule type" value="Genomic_DNA"/>
</dbReference>
<dbReference type="RefSeq" id="WP_206254818.1">
    <property type="nucleotide sequence ID" value="NZ_CP071060.1"/>
</dbReference>
<name>A0ABX7M6G9_9RHOO</name>
<gene>
    <name evidence="2" type="ORF">JY500_01410</name>
</gene>
<reference evidence="2 3" key="1">
    <citation type="submission" date="2021-02" db="EMBL/GenBank/DDBJ databases">
        <title>Niveibacterium changnyeongensis HC41.</title>
        <authorList>
            <person name="Kang M."/>
        </authorList>
    </citation>
    <scope>NUCLEOTIDE SEQUENCE [LARGE SCALE GENOMIC DNA]</scope>
    <source>
        <strain evidence="2 3">HC41</strain>
    </source>
</reference>